<gene>
    <name evidence="5" type="ORF">QRX50_29265</name>
</gene>
<evidence type="ECO:0000313" key="6">
    <source>
        <dbReference type="Proteomes" id="UP001236014"/>
    </source>
</evidence>
<dbReference type="RefSeq" id="WP_285966352.1">
    <property type="nucleotide sequence ID" value="NZ_CP127294.1"/>
</dbReference>
<evidence type="ECO:0000256" key="3">
    <source>
        <dbReference type="ARBA" id="ARBA00023295"/>
    </source>
</evidence>
<dbReference type="InterPro" id="IPR008928">
    <property type="entry name" value="6-hairpin_glycosidase_sf"/>
</dbReference>
<reference evidence="5 6" key="1">
    <citation type="submission" date="2023-06" db="EMBL/GenBank/DDBJ databases">
        <authorList>
            <person name="Oyuntsetseg B."/>
            <person name="Kim S.B."/>
        </authorList>
    </citation>
    <scope>NUCLEOTIDE SEQUENCE [LARGE SCALE GENOMIC DNA]</scope>
    <source>
        <strain evidence="5 6">2-15</strain>
    </source>
</reference>
<dbReference type="InterPro" id="IPR012341">
    <property type="entry name" value="6hp_glycosidase-like_sf"/>
</dbReference>
<protein>
    <recommendedName>
        <fullName evidence="4">Mannosylglycerate hydrolase MGH1-like glycoside hydrolase domain-containing protein</fullName>
    </recommendedName>
</protein>
<keyword evidence="2" id="KW-0378">Hydrolase</keyword>
<dbReference type="AlphaFoldDB" id="A0A9Y2I9J1"/>
<dbReference type="GO" id="GO:0006487">
    <property type="term" value="P:protein N-linked glycosylation"/>
    <property type="evidence" value="ECO:0007669"/>
    <property type="project" value="TreeGrafter"/>
</dbReference>
<evidence type="ECO:0000256" key="1">
    <source>
        <dbReference type="ARBA" id="ARBA00010833"/>
    </source>
</evidence>
<evidence type="ECO:0000313" key="5">
    <source>
        <dbReference type="EMBL" id="WIX75587.1"/>
    </source>
</evidence>
<dbReference type="GO" id="GO:0004573">
    <property type="term" value="F:Glc3Man9GlcNAc2 oligosaccharide glucosidase activity"/>
    <property type="evidence" value="ECO:0007669"/>
    <property type="project" value="InterPro"/>
</dbReference>
<dbReference type="Gene3D" id="1.50.10.10">
    <property type="match status" value="1"/>
</dbReference>
<accession>A0A9Y2I9J1</accession>
<evidence type="ECO:0000256" key="2">
    <source>
        <dbReference type="ARBA" id="ARBA00022801"/>
    </source>
</evidence>
<dbReference type="PANTHER" id="PTHR10412">
    <property type="entry name" value="MANNOSYL-OLIGOSACCHARIDE GLUCOSIDASE"/>
    <property type="match status" value="1"/>
</dbReference>
<dbReference type="GO" id="GO:0009311">
    <property type="term" value="P:oligosaccharide metabolic process"/>
    <property type="evidence" value="ECO:0007669"/>
    <property type="project" value="InterPro"/>
</dbReference>
<comment type="similarity">
    <text evidence="1">Belongs to the glycosyl hydrolase 63 family.</text>
</comment>
<dbReference type="SUPFAM" id="SSF48208">
    <property type="entry name" value="Six-hairpin glycosidases"/>
    <property type="match status" value="1"/>
</dbReference>
<proteinExistence type="inferred from homology"/>
<keyword evidence="6" id="KW-1185">Reference proteome</keyword>
<dbReference type="PANTHER" id="PTHR10412:SF11">
    <property type="entry name" value="MANNOSYL-OLIGOSACCHARIDE GLUCOSIDASE"/>
    <property type="match status" value="1"/>
</dbReference>
<dbReference type="Pfam" id="PF22422">
    <property type="entry name" value="MGH1-like_GH"/>
    <property type="match status" value="1"/>
</dbReference>
<dbReference type="EMBL" id="CP127294">
    <property type="protein sequence ID" value="WIX75587.1"/>
    <property type="molecule type" value="Genomic_DNA"/>
</dbReference>
<feature type="domain" description="Mannosylglycerate hydrolase MGH1-like glycoside hydrolase" evidence="4">
    <location>
        <begin position="29"/>
        <end position="415"/>
    </location>
</feature>
<dbReference type="Proteomes" id="UP001236014">
    <property type="component" value="Chromosome"/>
</dbReference>
<organism evidence="5 6">
    <name type="scientific">Amycolatopsis carbonis</name>
    <dbReference type="NCBI Taxonomy" id="715471"/>
    <lineage>
        <taxon>Bacteria</taxon>
        <taxon>Bacillati</taxon>
        <taxon>Actinomycetota</taxon>
        <taxon>Actinomycetes</taxon>
        <taxon>Pseudonocardiales</taxon>
        <taxon>Pseudonocardiaceae</taxon>
        <taxon>Amycolatopsis</taxon>
    </lineage>
</organism>
<dbReference type="KEGG" id="acab:QRX50_29265"/>
<dbReference type="InterPro" id="IPR004888">
    <property type="entry name" value="Glycoside_hydrolase_63"/>
</dbReference>
<dbReference type="InterPro" id="IPR054491">
    <property type="entry name" value="MGH1-like_GH"/>
</dbReference>
<evidence type="ECO:0000259" key="4">
    <source>
        <dbReference type="Pfam" id="PF22422"/>
    </source>
</evidence>
<name>A0A9Y2I9J1_9PSEU</name>
<keyword evidence="3" id="KW-0326">Glycosidase</keyword>
<sequence>MTDDLARRARRILLANWRRGFTVPAQGLYPHQWSWDSAFIALGLRHLSAVRAQRELESLFGAQWADGRVPQIVFNPAVPADAYFPGPDFWGPGARHAETGLVTSGLVQPPVHALAAWEVHRADPVTSERRGFLRRLYPRLRRWHDYLLDRRDLGGSGLVCVIHPWESGLDNSPSWDEPLGRVLPVSAATFVRRDLGHTGAGERPTDLDYGRYVRLAADYRDAGFADTLGGAAFAVEDPLTNALLSAGETALAAMAGELGADPAPHHERAAALTSSLMDLLYDPGEGLFFARDAHTKSLLRKRTVGGLVPLIVPGLPVVEELLKTARGEHFRLGELSPIPSYDLTAPDFEPARYWRGPSWFNTGWLIWHGLRGQRHAQLAGRLRDGMLDAIRLAGFREYVDPLSGTGHGSDDFSWTAAVAIDLLEAPAAGGRAA</sequence>